<dbReference type="RefSeq" id="WP_055434564.1">
    <property type="nucleotide sequence ID" value="NZ_CYHA01000012.1"/>
</dbReference>
<keyword evidence="2" id="KW-1185">Reference proteome</keyword>
<dbReference type="OrthoDB" id="6975458at2"/>
<dbReference type="STRING" id="375574.GCA_001418035_02704"/>
<evidence type="ECO:0000313" key="2">
    <source>
        <dbReference type="Proteomes" id="UP000243535"/>
    </source>
</evidence>
<dbReference type="AlphaFoldDB" id="A0A0K6H972"/>
<evidence type="ECO:0000313" key="1">
    <source>
        <dbReference type="EMBL" id="CUA87293.1"/>
    </source>
</evidence>
<dbReference type="EMBL" id="CYHA01000012">
    <property type="protein sequence ID" value="CUA87293.1"/>
    <property type="molecule type" value="Genomic_DNA"/>
</dbReference>
<proteinExistence type="predicted"/>
<accession>A0A0K6H972</accession>
<organism evidence="1 2">
    <name type="scientific">Gulbenkiania indica</name>
    <dbReference type="NCBI Taxonomy" id="375574"/>
    <lineage>
        <taxon>Bacteria</taxon>
        <taxon>Pseudomonadati</taxon>
        <taxon>Pseudomonadota</taxon>
        <taxon>Betaproteobacteria</taxon>
        <taxon>Neisseriales</taxon>
        <taxon>Chromobacteriaceae</taxon>
        <taxon>Gulbenkiania</taxon>
    </lineage>
</organism>
<reference evidence="2" key="1">
    <citation type="submission" date="2015-08" db="EMBL/GenBank/DDBJ databases">
        <authorList>
            <person name="Varghese N."/>
        </authorList>
    </citation>
    <scope>NUCLEOTIDE SEQUENCE [LARGE SCALE GENOMIC DNA]</scope>
    <source>
        <strain evidence="2">DSM 17901</strain>
    </source>
</reference>
<gene>
    <name evidence="1" type="ORF">Ga0061063_0124</name>
</gene>
<name>A0A0K6H972_9NEIS</name>
<protein>
    <submittedName>
        <fullName evidence="1">Uncharacterized protein</fullName>
    </submittedName>
</protein>
<dbReference type="Proteomes" id="UP000243535">
    <property type="component" value="Unassembled WGS sequence"/>
</dbReference>
<sequence>MASIWRLNEDRVEFERVTSAVLAADPDGTYVIQQPDKTFRLRIGNAPTLAVGERFTVAGVEFDATEIECARPANIV</sequence>